<protein>
    <submittedName>
        <fullName evidence="1">Uncharacterized protein</fullName>
    </submittedName>
</protein>
<organism evidence="1 2">
    <name type="scientific">Aporhodopirellula aestuarii</name>
    <dbReference type="NCBI Taxonomy" id="2950107"/>
    <lineage>
        <taxon>Bacteria</taxon>
        <taxon>Pseudomonadati</taxon>
        <taxon>Planctomycetota</taxon>
        <taxon>Planctomycetia</taxon>
        <taxon>Pirellulales</taxon>
        <taxon>Pirellulaceae</taxon>
        <taxon>Aporhodopirellula</taxon>
    </lineage>
</organism>
<keyword evidence="2" id="KW-1185">Reference proteome</keyword>
<proteinExistence type="predicted"/>
<evidence type="ECO:0000313" key="1">
    <source>
        <dbReference type="EMBL" id="MCM2370410.1"/>
    </source>
</evidence>
<reference evidence="1 2" key="1">
    <citation type="journal article" date="2022" name="Syst. Appl. Microbiol.">
        <title>Rhodopirellula aestuarii sp. nov., a novel member of the genus Rhodopirellula isolated from brackish sediments collected in the Tagus River estuary, Portugal.</title>
        <authorList>
            <person name="Vitorino I.R."/>
            <person name="Klimek D."/>
            <person name="Calusinska M."/>
            <person name="Lobo-da-Cunha A."/>
            <person name="Vasconcelos V."/>
            <person name="Lage O.M."/>
        </authorList>
    </citation>
    <scope>NUCLEOTIDE SEQUENCE [LARGE SCALE GENOMIC DNA]</scope>
    <source>
        <strain evidence="1 2">ICT_H3.1</strain>
    </source>
</reference>
<accession>A0ABT0U0N7</accession>
<sequence>MRTENPFGLAEIGEHGLRRNHVQRRTALGDEFSQAAGSKEINRCPASTQRLVTKPEPLK</sequence>
<dbReference type="Proteomes" id="UP001202961">
    <property type="component" value="Unassembled WGS sequence"/>
</dbReference>
<comment type="caution">
    <text evidence="1">The sequence shown here is derived from an EMBL/GenBank/DDBJ whole genome shotgun (WGS) entry which is preliminary data.</text>
</comment>
<dbReference type="EMBL" id="JAMQBK010000022">
    <property type="protein sequence ID" value="MCM2370410.1"/>
    <property type="molecule type" value="Genomic_DNA"/>
</dbReference>
<name>A0ABT0U0N7_9BACT</name>
<evidence type="ECO:0000313" key="2">
    <source>
        <dbReference type="Proteomes" id="UP001202961"/>
    </source>
</evidence>
<gene>
    <name evidence="1" type="ORF">NB063_07205</name>
</gene>